<dbReference type="Proteomes" id="UP000238157">
    <property type="component" value="Unassembled WGS sequence"/>
</dbReference>
<reference evidence="2 3" key="1">
    <citation type="submission" date="2018-03" db="EMBL/GenBank/DDBJ databases">
        <title>Genomic Encyclopedia of Archaeal and Bacterial Type Strains, Phase II (KMG-II): from individual species to whole genera.</title>
        <authorList>
            <person name="Goeker M."/>
        </authorList>
    </citation>
    <scope>NUCLEOTIDE SEQUENCE [LARGE SCALE GENOMIC DNA]</scope>
    <source>
        <strain evidence="2 3">DSM 27929</strain>
    </source>
</reference>
<dbReference type="InterPro" id="IPR011044">
    <property type="entry name" value="Quino_amine_DH_bsu"/>
</dbReference>
<dbReference type="EMBL" id="PVTR01000012">
    <property type="protein sequence ID" value="PRY85441.1"/>
    <property type="molecule type" value="Genomic_DNA"/>
</dbReference>
<comment type="caution">
    <text evidence="2">The sequence shown here is derived from an EMBL/GenBank/DDBJ whole genome shotgun (WGS) entry which is preliminary data.</text>
</comment>
<feature type="region of interest" description="Disordered" evidence="1">
    <location>
        <begin position="519"/>
        <end position="550"/>
    </location>
</feature>
<dbReference type="Gene3D" id="2.60.40.10">
    <property type="entry name" value="Immunoglobulins"/>
    <property type="match status" value="1"/>
</dbReference>
<dbReference type="OrthoDB" id="9765926at2"/>
<sequence length="1878" mass="203687">MKSLSNSIKLNSIFAIIIALTCCLSVQKSFSQGFNNNEWVFGYCGSGQENSYISFGKGDEPSVRTLPGNILIGSENTNEDNNAIMVDPITGQILFYTNGVVVFNYDNISIQGAPNGINGQTDSRQSVAIGTLDYEPDGDKTFYLFYITPGGQLQYSVVDMNAAGGATGNQPPLGEVTALNQNISNASGAIAVVKSSSSPSYLLSFEGGQLVSRRLEDTEGQFTQTGTTALGFTPKAMIFNEALGKVILIPENDGEDIVVIDFDTATGGFGATETVANSGGMDSIEGAEFSPNGEFLYFSRGDELLRVPVNDLSAAPEAIPLEADVFKIYDIKVGPDGRLYYIYEEVDGGPQLVGRVDNPDEEDLDEIELNEDPFNGTDFCGRFFPQFAPNQDVDPDVDFTWSPEFPCANNPVQLTSEITPENYRPVSFEWSFNPPLTDEDGDPIDIDFNQEHLLIPEEAAQGESIEVTLVVTFEDGTTRPVTKIIPLTENDLEANFSTQDTTVCEGACVDIGSLLEVQEGEGPGGDGGPNVGGPGVGGPGVGGPGAGGPGGGAGGGNYEYFWSNRRDQGWVRDTDNCVDLPGLYWVLVREEGSSCYAYAEIRVKIWDLPDQNNNIWYFGDGAGLDFNIDPNDPDGPIPRPISHPNNIPAGTTTISDETGEVLFYTDGETVWDLNGNPMENGEDIGGSNQASESVIAVPIPQQETVFYVFTTQRSADGSNRVKYSVVDIKAGATEPNANIDGVGNVVSKGNFLFSPSTEQSAALASGDTTWVLFHELGNNTFRAYPISQFGIGSPVFSSVGSSHGFNTGVGTMKFSPDGNQVAVTIQDGACSRLEIFDFDQSTGRMTEYALLDLGCTNEEIYGVEFSNDGSRVFVSYLGGGGKIEEFLIKVPERQRDPDNPEAPDPDLSCGQCFESANSRAERETCILNSSIRNVISTDGPFGAVQIGPDGQIYVARPGQGSVGQINAGGNCDTSNYNDEGVQLVAGTSSNLGLPAFVQQSGSSIPEPALAGPERICLDPDDGGIGLFEGGGEPDIDAYFWTIQHEDGEFELQNFGGAGEDFQELEHPFSRDGRFTVTLRVDRCDEVGYFEESIEVEVVAPPELTLPDDVVLCAGSPVDLTAIDNYDPAEGLYDFEWRNAAGQLFGDVDSNTISVSEESIYTVTVSYRIPDTADGELFDVCPATKDVFVGPAFDFDLNQSAEEVCFDDELVVFAPNTPLEGEWFYEVEGSGNRVSLGTFFELELEPSSLPSPGIYQIIFIGEDPIIDDCLFEKRADLTVYALPAVAITPLTDADDCNTPNGSFELEALTDIGRLEISELNFSQTNISAGETLPVFTDLEPGLYTIQMESDFGCEFVQTAVIRNLNPPAEIDGFTVTSEDEICTLDGVADGRIIIDFPNGPASGSYLLVRQESGEEFLGNFLNEDQIVIEVPEGTYAVEITDEFGCEVPSEDLRTVEKKEQAEFSIPSNVEACESFVFAPITQDTDLGFRLEDGAGNAIASIDGTNYEITQSGTYFVFGIPGNSGLCPRVREMEVTISPSINFSLNNPVVDCETGVSYTLDLNGLAPADIRIFWRNEAGEIISRNPIFFPSAPGDYTVEVQPAVGGLCPPSSIDFTVDEFVGQVDIELEALPFCGEDVFTLITIVGDLSNVRDIIWYRVTGTGRTELPEFADQDEVTITEAGVYQVELINNFDCRVAREQIQIIRSDAVAPVLEDSYIICALENVVVQLDPGEYQFYSWLLDGEEVADTPTFSPTEAGIYELFVFDDAGCEFTIEFEVVEDCDLKVVFPNAMRPSDINRHFVLFANDFIDEVEVLIYNRWGELIYYCQNDNIPEEEPICTWDGLVKGQVVPIGTYPVLVRYKSINQNLTQTITRSITVIE</sequence>
<dbReference type="RefSeq" id="WP_106134980.1">
    <property type="nucleotide sequence ID" value="NZ_PVTR01000012.1"/>
</dbReference>
<protein>
    <submittedName>
        <fullName evidence="2">CHU domain-containing protein</fullName>
    </submittedName>
</protein>
<dbReference type="SUPFAM" id="SSF69322">
    <property type="entry name" value="Tricorn protease domain 2"/>
    <property type="match status" value="1"/>
</dbReference>
<evidence type="ECO:0000256" key="1">
    <source>
        <dbReference type="SAM" id="MobiDB-lite"/>
    </source>
</evidence>
<proteinExistence type="predicted"/>
<name>A0A2T0WFG3_9BACT</name>
<evidence type="ECO:0000313" key="2">
    <source>
        <dbReference type="EMBL" id="PRY85441.1"/>
    </source>
</evidence>
<evidence type="ECO:0000313" key="3">
    <source>
        <dbReference type="Proteomes" id="UP000238157"/>
    </source>
</evidence>
<keyword evidence="3" id="KW-1185">Reference proteome</keyword>
<organism evidence="2 3">
    <name type="scientific">Mongoliibacter ruber</name>
    <dbReference type="NCBI Taxonomy" id="1750599"/>
    <lineage>
        <taxon>Bacteria</taxon>
        <taxon>Pseudomonadati</taxon>
        <taxon>Bacteroidota</taxon>
        <taxon>Cytophagia</taxon>
        <taxon>Cytophagales</taxon>
        <taxon>Cyclobacteriaceae</taxon>
        <taxon>Mongoliibacter</taxon>
    </lineage>
</organism>
<gene>
    <name evidence="2" type="ORF">CLW00_11222</name>
</gene>
<dbReference type="InterPro" id="IPR013783">
    <property type="entry name" value="Ig-like_fold"/>
</dbReference>
<feature type="compositionally biased region" description="Gly residues" evidence="1">
    <location>
        <begin position="521"/>
        <end position="550"/>
    </location>
</feature>
<dbReference type="SUPFAM" id="SSF50969">
    <property type="entry name" value="YVTN repeat-like/Quinoprotein amine dehydrogenase"/>
    <property type="match status" value="1"/>
</dbReference>
<accession>A0A2T0WFG3</accession>